<evidence type="ECO:0000256" key="6">
    <source>
        <dbReference type="ARBA" id="ARBA00022695"/>
    </source>
</evidence>
<dbReference type="Pfam" id="PF02767">
    <property type="entry name" value="DNA_pol3_beta_2"/>
    <property type="match status" value="1"/>
</dbReference>
<evidence type="ECO:0000313" key="15">
    <source>
        <dbReference type="Proteomes" id="UP000037660"/>
    </source>
</evidence>
<evidence type="ECO:0000256" key="5">
    <source>
        <dbReference type="ARBA" id="ARBA00022679"/>
    </source>
</evidence>
<keyword evidence="6 10" id="KW-0548">Nucleotidyltransferase</keyword>
<keyword evidence="4 10" id="KW-0963">Cytoplasm</keyword>
<dbReference type="Gene3D" id="3.10.150.10">
    <property type="entry name" value="DNA Polymerase III, subunit A, domain 2"/>
    <property type="match status" value="1"/>
</dbReference>
<name>A0A0K8P5H1_PISS1</name>
<dbReference type="GO" id="GO:0003887">
    <property type="term" value="F:DNA-directed DNA polymerase activity"/>
    <property type="evidence" value="ECO:0007669"/>
    <property type="project" value="UniProtKB-UniRule"/>
</dbReference>
<evidence type="ECO:0000259" key="11">
    <source>
        <dbReference type="Pfam" id="PF00712"/>
    </source>
</evidence>
<dbReference type="PANTHER" id="PTHR30478">
    <property type="entry name" value="DNA POLYMERASE III SUBUNIT BETA"/>
    <property type="match status" value="1"/>
</dbReference>
<evidence type="ECO:0000256" key="2">
    <source>
        <dbReference type="ARBA" id="ARBA00010752"/>
    </source>
</evidence>
<keyword evidence="5 10" id="KW-0808">Transferase</keyword>
<dbReference type="InterPro" id="IPR022634">
    <property type="entry name" value="DNA_polIII_beta_N"/>
</dbReference>
<reference evidence="14 15" key="2">
    <citation type="journal article" date="2016" name="Science">
        <title>A bacterium that degrades and assimilates poly(ethylene terephthalate).</title>
        <authorList>
            <person name="Yoshida S."/>
            <person name="Hiraga K."/>
            <person name="Takehana T."/>
            <person name="Taniguchi I."/>
            <person name="Yamaji H."/>
            <person name="Maeda Y."/>
            <person name="Toyohara K."/>
            <person name="Miyamoto K."/>
            <person name="Kimura Y."/>
            <person name="Oda K."/>
        </authorList>
    </citation>
    <scope>NUCLEOTIDE SEQUENCE [LARGE SCALE GENOMIC DNA]</scope>
    <source>
        <strain evidence="15">NBRC 110686 / TISTR 2288 / 201-F6</strain>
    </source>
</reference>
<comment type="similarity">
    <text evidence="2 10">Belongs to the beta sliding clamp family.</text>
</comment>
<dbReference type="EMBL" id="BBYR01000059">
    <property type="protein sequence ID" value="GAP37836.1"/>
    <property type="molecule type" value="Genomic_DNA"/>
</dbReference>
<dbReference type="OrthoDB" id="8421503at2"/>
<keyword evidence="15" id="KW-1185">Reference proteome</keyword>
<evidence type="ECO:0000256" key="8">
    <source>
        <dbReference type="ARBA" id="ARBA00022932"/>
    </source>
</evidence>
<comment type="subcellular location">
    <subcellularLocation>
        <location evidence="1 10">Cytoplasm</location>
    </subcellularLocation>
</comment>
<dbReference type="NCBIfam" id="TIGR00663">
    <property type="entry name" value="dnan"/>
    <property type="match status" value="1"/>
</dbReference>
<comment type="subunit">
    <text evidence="10">Forms a ring-shaped head-to-tail homodimer around DNA.</text>
</comment>
<dbReference type="GO" id="GO:0006271">
    <property type="term" value="P:DNA strand elongation involved in DNA replication"/>
    <property type="evidence" value="ECO:0007669"/>
    <property type="project" value="TreeGrafter"/>
</dbReference>
<comment type="function">
    <text evidence="10">Confers DNA tethering and processivity to DNA polymerases and other proteins. Acts as a clamp, forming a ring around DNA (a reaction catalyzed by the clamp-loading complex) which diffuses in an ATP-independent manner freely and bidirectionally along dsDNA. Initially characterized for its ability to contact the catalytic subunit of DNA polymerase III (Pol III), a complex, multichain enzyme responsible for most of the replicative synthesis in bacteria; Pol III exhibits 3'-5' exonuclease proofreading activity. The beta chain is required for initiation of replication as well as for processivity of DNA replication.</text>
</comment>
<proteinExistence type="inferred from homology"/>
<dbReference type="GO" id="GO:0009360">
    <property type="term" value="C:DNA polymerase III complex"/>
    <property type="evidence" value="ECO:0007669"/>
    <property type="project" value="InterPro"/>
</dbReference>
<dbReference type="GO" id="GO:0008408">
    <property type="term" value="F:3'-5' exonuclease activity"/>
    <property type="evidence" value="ECO:0007669"/>
    <property type="project" value="InterPro"/>
</dbReference>
<evidence type="ECO:0000313" key="14">
    <source>
        <dbReference type="EMBL" id="GAP37836.1"/>
    </source>
</evidence>
<feature type="domain" description="DNA polymerase III beta sliding clamp central" evidence="12">
    <location>
        <begin position="132"/>
        <end position="245"/>
    </location>
</feature>
<evidence type="ECO:0000259" key="12">
    <source>
        <dbReference type="Pfam" id="PF02767"/>
    </source>
</evidence>
<dbReference type="SMART" id="SM00480">
    <property type="entry name" value="POL3Bc"/>
    <property type="match status" value="1"/>
</dbReference>
<accession>A0A0K8P5H1</accession>
<dbReference type="SUPFAM" id="SSF55979">
    <property type="entry name" value="DNA clamp"/>
    <property type="match status" value="3"/>
</dbReference>
<evidence type="ECO:0000256" key="9">
    <source>
        <dbReference type="ARBA" id="ARBA00023125"/>
    </source>
</evidence>
<evidence type="ECO:0000256" key="1">
    <source>
        <dbReference type="ARBA" id="ARBA00004496"/>
    </source>
</evidence>
<dbReference type="Pfam" id="PF02768">
    <property type="entry name" value="DNA_pol3_beta_3"/>
    <property type="match status" value="1"/>
</dbReference>
<dbReference type="InterPro" id="IPR001001">
    <property type="entry name" value="DNA_polIII_beta"/>
</dbReference>
<dbReference type="InterPro" id="IPR022637">
    <property type="entry name" value="DNA_polIII_beta_cen"/>
</dbReference>
<dbReference type="Pfam" id="PF00712">
    <property type="entry name" value="DNA_pol3_beta"/>
    <property type="match status" value="1"/>
</dbReference>
<dbReference type="Gene3D" id="3.70.10.10">
    <property type="match status" value="1"/>
</dbReference>
<dbReference type="PANTHER" id="PTHR30478:SF0">
    <property type="entry name" value="BETA SLIDING CLAMP"/>
    <property type="match status" value="1"/>
</dbReference>
<organism evidence="14 15">
    <name type="scientific">Piscinibacter sakaiensis</name>
    <name type="common">Ideonella sakaiensis</name>
    <dbReference type="NCBI Taxonomy" id="1547922"/>
    <lineage>
        <taxon>Bacteria</taxon>
        <taxon>Pseudomonadati</taxon>
        <taxon>Pseudomonadota</taxon>
        <taxon>Betaproteobacteria</taxon>
        <taxon>Burkholderiales</taxon>
        <taxon>Sphaerotilaceae</taxon>
        <taxon>Piscinibacter</taxon>
    </lineage>
</organism>
<gene>
    <name evidence="14" type="ORF">ISF6_3781</name>
</gene>
<dbReference type="CDD" id="cd00140">
    <property type="entry name" value="beta_clamp"/>
    <property type="match status" value="1"/>
</dbReference>
<dbReference type="Proteomes" id="UP000037660">
    <property type="component" value="Unassembled WGS sequence"/>
</dbReference>
<dbReference type="PIRSF" id="PIRSF000804">
    <property type="entry name" value="DNA_pol_III_b"/>
    <property type="match status" value="1"/>
</dbReference>
<evidence type="ECO:0000259" key="13">
    <source>
        <dbReference type="Pfam" id="PF02768"/>
    </source>
</evidence>
<feature type="domain" description="DNA polymerase III beta sliding clamp C-terminal" evidence="13">
    <location>
        <begin position="248"/>
        <end position="367"/>
    </location>
</feature>
<evidence type="ECO:0000256" key="4">
    <source>
        <dbReference type="ARBA" id="ARBA00022490"/>
    </source>
</evidence>
<dbReference type="AlphaFoldDB" id="A0A0K8P5H1"/>
<dbReference type="GO" id="GO:0003677">
    <property type="term" value="F:DNA binding"/>
    <property type="evidence" value="ECO:0007669"/>
    <property type="project" value="UniProtKB-UniRule"/>
</dbReference>
<sequence length="368" mass="40365">MIVLKAAQEKLLGALQSVAGIVERRHTLPVLANVLVRKDGGRIELTTSDLEIQVRTEIEVDGDAGSFATTVGARKLIDILRSMPADQVVTLSANQAKLTLQGGKSRFTLQTLPADDFPLVQEAADFGPAFGVPQKVLKGLINQVHFAMAVHDIRYYLNGILFVAEGRNLTLVATDGHRLALAQATLDTEIPKQEVILPRKTVLELQRLLKEDDGPIEMRFAGNQAAFAFSGMQFVTKLVEGKFPDYNRVIPKHHKNALLVGRQPLLASLQRAAILTSEKFKGVRLNVEPGSLRIAASNAEQEEAKEELEIDYAGDEIEIGFNVTYLMDVLANSAVEIVKIELQDTNSSALFTVPDTPGFKYVVMPMRI</sequence>
<keyword evidence="8 10" id="KW-0239">DNA-directed DNA polymerase</keyword>
<dbReference type="InterPro" id="IPR022635">
    <property type="entry name" value="DNA_polIII_beta_C"/>
</dbReference>
<protein>
    <recommendedName>
        <fullName evidence="3 10">Beta sliding clamp</fullName>
    </recommendedName>
</protein>
<reference evidence="15" key="1">
    <citation type="submission" date="2015-07" db="EMBL/GenBank/DDBJ databases">
        <title>Discovery of a poly(ethylene terephthalate assimilation.</title>
        <authorList>
            <person name="Yoshida S."/>
            <person name="Hiraga K."/>
            <person name="Takehana T."/>
            <person name="Taniguchi I."/>
            <person name="Yamaji H."/>
            <person name="Maeda Y."/>
            <person name="Toyohara K."/>
            <person name="Miyamoto K."/>
            <person name="Kimura Y."/>
            <person name="Oda K."/>
        </authorList>
    </citation>
    <scope>NUCLEOTIDE SEQUENCE [LARGE SCALE GENOMIC DNA]</scope>
    <source>
        <strain evidence="15">NBRC 110686 / TISTR 2288 / 201-F6</strain>
    </source>
</reference>
<dbReference type="InterPro" id="IPR046938">
    <property type="entry name" value="DNA_clamp_sf"/>
</dbReference>
<comment type="caution">
    <text evidence="14">The sequence shown here is derived from an EMBL/GenBank/DDBJ whole genome shotgun (WGS) entry which is preliminary data.</text>
</comment>
<keyword evidence="7 10" id="KW-0235">DNA replication</keyword>
<evidence type="ECO:0000256" key="10">
    <source>
        <dbReference type="PIRNR" id="PIRNR000804"/>
    </source>
</evidence>
<dbReference type="RefSeq" id="WP_054021746.1">
    <property type="nucleotide sequence ID" value="NZ_BBYR01000059.1"/>
</dbReference>
<evidence type="ECO:0000256" key="7">
    <source>
        <dbReference type="ARBA" id="ARBA00022705"/>
    </source>
</evidence>
<dbReference type="STRING" id="1547922.ISF6_3781"/>
<dbReference type="GO" id="GO:0005737">
    <property type="term" value="C:cytoplasm"/>
    <property type="evidence" value="ECO:0007669"/>
    <property type="project" value="UniProtKB-SubCell"/>
</dbReference>
<feature type="domain" description="DNA polymerase III beta sliding clamp N-terminal" evidence="11">
    <location>
        <begin position="7"/>
        <end position="120"/>
    </location>
</feature>
<evidence type="ECO:0000256" key="3">
    <source>
        <dbReference type="ARBA" id="ARBA00021035"/>
    </source>
</evidence>
<keyword evidence="9" id="KW-0238">DNA-binding</keyword>